<dbReference type="Pfam" id="PF10988">
    <property type="entry name" value="DUF2807"/>
    <property type="match status" value="1"/>
</dbReference>
<dbReference type="KEGG" id="fuv:JR347_08270"/>
<evidence type="ECO:0000313" key="2">
    <source>
        <dbReference type="EMBL" id="QSE99068.1"/>
    </source>
</evidence>
<keyword evidence="3" id="KW-1185">Reference proteome</keyword>
<protein>
    <submittedName>
        <fullName evidence="2">DUF2807 domain-containing protein</fullName>
    </submittedName>
</protein>
<gene>
    <name evidence="2" type="ORF">JR347_08270</name>
</gene>
<dbReference type="PROSITE" id="PS51257">
    <property type="entry name" value="PROKAR_LIPOPROTEIN"/>
    <property type="match status" value="1"/>
</dbReference>
<proteinExistence type="predicted"/>
<reference evidence="2" key="1">
    <citation type="submission" date="2021-02" db="EMBL/GenBank/DDBJ databases">
        <title>Fulvivirga sp. S481 isolated from sea water.</title>
        <authorList>
            <person name="Bae S.S."/>
            <person name="Baek K."/>
        </authorList>
    </citation>
    <scope>NUCLEOTIDE SEQUENCE</scope>
    <source>
        <strain evidence="2">S481</strain>
    </source>
</reference>
<feature type="domain" description="Putative auto-transporter adhesin head GIN" evidence="1">
    <location>
        <begin position="40"/>
        <end position="224"/>
    </location>
</feature>
<dbReference type="AlphaFoldDB" id="A0A974WJR5"/>
<sequence length="244" mass="26494">MRGIFAIILTILFFGCNDADSPDCLKSSGEGVTRTIDIGDFNSLLINNEFNVILTEGPTREVKLTIGENLLNDIDFTLSGSLLEITNQVSCKWTRDYNYPLLEITHPNISFIEIIGGSIIRSNGTLTYPNLSLKSKASNGIIELSLNSESLSIDSNEITNYLLDGNVSDLNLLFSSGDGRFEGANLICTNARVIHNSSNDIIVNVTNQLTGELNSTGDLIYVGQVPAEISVEVKDRGNLINGTN</sequence>
<name>A0A974WJR5_9BACT</name>
<dbReference type="RefSeq" id="WP_205723579.1">
    <property type="nucleotide sequence ID" value="NZ_CP070608.1"/>
</dbReference>
<accession>A0A974WJR5</accession>
<dbReference type="InterPro" id="IPR021255">
    <property type="entry name" value="DUF2807"/>
</dbReference>
<evidence type="ECO:0000259" key="1">
    <source>
        <dbReference type="Pfam" id="PF10988"/>
    </source>
</evidence>
<dbReference type="EMBL" id="CP070608">
    <property type="protein sequence ID" value="QSE99068.1"/>
    <property type="molecule type" value="Genomic_DNA"/>
</dbReference>
<dbReference type="Proteomes" id="UP000662783">
    <property type="component" value="Chromosome"/>
</dbReference>
<evidence type="ECO:0000313" key="3">
    <source>
        <dbReference type="Proteomes" id="UP000662783"/>
    </source>
</evidence>
<dbReference type="Gene3D" id="2.160.20.120">
    <property type="match status" value="1"/>
</dbReference>
<organism evidence="2 3">
    <name type="scientific">Fulvivirga lutea</name>
    <dbReference type="NCBI Taxonomy" id="2810512"/>
    <lineage>
        <taxon>Bacteria</taxon>
        <taxon>Pseudomonadati</taxon>
        <taxon>Bacteroidota</taxon>
        <taxon>Cytophagia</taxon>
        <taxon>Cytophagales</taxon>
        <taxon>Fulvivirgaceae</taxon>
        <taxon>Fulvivirga</taxon>
    </lineage>
</organism>